<dbReference type="InterPro" id="IPR053716">
    <property type="entry name" value="Flag_assembly_chemotaxis_eff"/>
</dbReference>
<dbReference type="NCBIfam" id="TIGR02473">
    <property type="entry name" value="flagell_FliJ"/>
    <property type="match status" value="1"/>
</dbReference>
<dbReference type="InterPro" id="IPR012823">
    <property type="entry name" value="Flagell_FliJ"/>
</dbReference>
<comment type="similarity">
    <text evidence="2">Belongs to the FliJ family.</text>
</comment>
<dbReference type="GO" id="GO:0015031">
    <property type="term" value="P:protein transport"/>
    <property type="evidence" value="ECO:0007669"/>
    <property type="project" value="UniProtKB-KW"/>
</dbReference>
<evidence type="ECO:0000256" key="7">
    <source>
        <dbReference type="ARBA" id="ARBA00022795"/>
    </source>
</evidence>
<organism evidence="13 14">
    <name type="scientific">Rubripirellula tenax</name>
    <dbReference type="NCBI Taxonomy" id="2528015"/>
    <lineage>
        <taxon>Bacteria</taxon>
        <taxon>Pseudomonadati</taxon>
        <taxon>Planctomycetota</taxon>
        <taxon>Planctomycetia</taxon>
        <taxon>Pirellulales</taxon>
        <taxon>Pirellulaceae</taxon>
        <taxon>Rubripirellula</taxon>
    </lineage>
</organism>
<evidence type="ECO:0000313" key="14">
    <source>
        <dbReference type="Proteomes" id="UP000318288"/>
    </source>
</evidence>
<accession>A0A5C6EP95</accession>
<evidence type="ECO:0000256" key="1">
    <source>
        <dbReference type="ARBA" id="ARBA00004413"/>
    </source>
</evidence>
<dbReference type="Proteomes" id="UP000318288">
    <property type="component" value="Unassembled WGS sequence"/>
</dbReference>
<feature type="region of interest" description="Disordered" evidence="12">
    <location>
        <begin position="115"/>
        <end position="139"/>
    </location>
</feature>
<evidence type="ECO:0000256" key="11">
    <source>
        <dbReference type="SAM" id="Coils"/>
    </source>
</evidence>
<dbReference type="GO" id="GO:0005886">
    <property type="term" value="C:plasma membrane"/>
    <property type="evidence" value="ECO:0007669"/>
    <property type="project" value="UniProtKB-SubCell"/>
</dbReference>
<feature type="coiled-coil region" evidence="11">
    <location>
        <begin position="87"/>
        <end position="114"/>
    </location>
</feature>
<evidence type="ECO:0000256" key="10">
    <source>
        <dbReference type="ARBA" id="ARBA00023225"/>
    </source>
</evidence>
<name>A0A5C6EP95_9BACT</name>
<comment type="subcellular location">
    <subcellularLocation>
        <location evidence="1">Cell membrane</location>
        <topology evidence="1">Peripheral membrane protein</topology>
        <orientation evidence="1">Cytoplasmic side</orientation>
    </subcellularLocation>
</comment>
<evidence type="ECO:0000256" key="4">
    <source>
        <dbReference type="ARBA" id="ARBA00022448"/>
    </source>
</evidence>
<evidence type="ECO:0000256" key="8">
    <source>
        <dbReference type="ARBA" id="ARBA00022927"/>
    </source>
</evidence>
<dbReference type="GO" id="GO:0006935">
    <property type="term" value="P:chemotaxis"/>
    <property type="evidence" value="ECO:0007669"/>
    <property type="project" value="UniProtKB-KW"/>
</dbReference>
<evidence type="ECO:0000256" key="9">
    <source>
        <dbReference type="ARBA" id="ARBA00023136"/>
    </source>
</evidence>
<proteinExistence type="inferred from homology"/>
<evidence type="ECO:0000256" key="2">
    <source>
        <dbReference type="ARBA" id="ARBA00010004"/>
    </source>
</evidence>
<gene>
    <name evidence="13" type="ORF">Poly51_41950</name>
</gene>
<dbReference type="GO" id="GO:0044781">
    <property type="term" value="P:bacterial-type flagellum organization"/>
    <property type="evidence" value="ECO:0007669"/>
    <property type="project" value="UniProtKB-KW"/>
</dbReference>
<keyword evidence="5" id="KW-1003">Cell membrane</keyword>
<keyword evidence="7" id="KW-1005">Bacterial flagellum biogenesis</keyword>
<evidence type="ECO:0000256" key="3">
    <source>
        <dbReference type="ARBA" id="ARBA00020392"/>
    </source>
</evidence>
<keyword evidence="8" id="KW-0653">Protein transport</keyword>
<evidence type="ECO:0000256" key="5">
    <source>
        <dbReference type="ARBA" id="ARBA00022475"/>
    </source>
</evidence>
<sequence length="151" mass="17179">MAFKFRFQSILDLRRRQRDEAGADVGKANQAIARIDDQARDVAANRSRLRNETGGTRVGEVNVEGLISLGRYELQLQSELAQLAATRTELVKELDRRQSLLVEAEAEVKRFEKLQGNERETHQAQMLAREQADADERTSQAYILARRRPAS</sequence>
<evidence type="ECO:0000256" key="6">
    <source>
        <dbReference type="ARBA" id="ARBA00022500"/>
    </source>
</evidence>
<dbReference type="Pfam" id="PF02050">
    <property type="entry name" value="FliJ"/>
    <property type="match status" value="1"/>
</dbReference>
<keyword evidence="13" id="KW-0966">Cell projection</keyword>
<dbReference type="RefSeq" id="WP_146459574.1">
    <property type="nucleotide sequence ID" value="NZ_SJPW01000005.1"/>
</dbReference>
<evidence type="ECO:0000313" key="13">
    <source>
        <dbReference type="EMBL" id="TWU50902.1"/>
    </source>
</evidence>
<keyword evidence="10" id="KW-1006">Bacterial flagellum protein export</keyword>
<dbReference type="OrthoDB" id="278317at2"/>
<keyword evidence="14" id="KW-1185">Reference proteome</keyword>
<dbReference type="Gene3D" id="1.10.287.1700">
    <property type="match status" value="1"/>
</dbReference>
<keyword evidence="9" id="KW-0472">Membrane</keyword>
<protein>
    <recommendedName>
        <fullName evidence="3">Flagellar FliJ protein</fullName>
    </recommendedName>
</protein>
<dbReference type="GO" id="GO:0009288">
    <property type="term" value="C:bacterial-type flagellum"/>
    <property type="evidence" value="ECO:0007669"/>
    <property type="project" value="InterPro"/>
</dbReference>
<keyword evidence="13" id="KW-0969">Cilium</keyword>
<dbReference type="EMBL" id="SJPW01000005">
    <property type="protein sequence ID" value="TWU50902.1"/>
    <property type="molecule type" value="Genomic_DNA"/>
</dbReference>
<reference evidence="13 14" key="1">
    <citation type="submission" date="2019-02" db="EMBL/GenBank/DDBJ databases">
        <title>Deep-cultivation of Planctomycetes and their phenomic and genomic characterization uncovers novel biology.</title>
        <authorList>
            <person name="Wiegand S."/>
            <person name="Jogler M."/>
            <person name="Boedeker C."/>
            <person name="Pinto D."/>
            <person name="Vollmers J."/>
            <person name="Rivas-Marin E."/>
            <person name="Kohn T."/>
            <person name="Peeters S.H."/>
            <person name="Heuer A."/>
            <person name="Rast P."/>
            <person name="Oberbeckmann S."/>
            <person name="Bunk B."/>
            <person name="Jeske O."/>
            <person name="Meyerdierks A."/>
            <person name="Storesund J.E."/>
            <person name="Kallscheuer N."/>
            <person name="Luecker S."/>
            <person name="Lage O.M."/>
            <person name="Pohl T."/>
            <person name="Merkel B.J."/>
            <person name="Hornburger P."/>
            <person name="Mueller R.-W."/>
            <person name="Bruemmer F."/>
            <person name="Labrenz M."/>
            <person name="Spormann A.M."/>
            <person name="Op Den Camp H."/>
            <person name="Overmann J."/>
            <person name="Amann R."/>
            <person name="Jetten M.S.M."/>
            <person name="Mascher T."/>
            <person name="Medema M.H."/>
            <person name="Devos D.P."/>
            <person name="Kaster A.-K."/>
            <person name="Ovreas L."/>
            <person name="Rohde M."/>
            <person name="Galperin M.Y."/>
            <person name="Jogler C."/>
        </authorList>
    </citation>
    <scope>NUCLEOTIDE SEQUENCE [LARGE SCALE GENOMIC DNA]</scope>
    <source>
        <strain evidence="13 14">Poly51</strain>
    </source>
</reference>
<keyword evidence="6" id="KW-0145">Chemotaxis</keyword>
<dbReference type="GO" id="GO:0071973">
    <property type="term" value="P:bacterial-type flagellum-dependent cell motility"/>
    <property type="evidence" value="ECO:0007669"/>
    <property type="project" value="InterPro"/>
</dbReference>
<evidence type="ECO:0000256" key="12">
    <source>
        <dbReference type="SAM" id="MobiDB-lite"/>
    </source>
</evidence>
<dbReference type="AlphaFoldDB" id="A0A5C6EP95"/>
<comment type="caution">
    <text evidence="13">The sequence shown here is derived from an EMBL/GenBank/DDBJ whole genome shotgun (WGS) entry which is preliminary data.</text>
</comment>
<keyword evidence="13" id="KW-0282">Flagellum</keyword>
<keyword evidence="11" id="KW-0175">Coiled coil</keyword>
<keyword evidence="4" id="KW-0813">Transport</keyword>